<sequence length="555" mass="61742">MYKKLLACGLALLMCGCSAKAAGNDQVLTVGLSSEMNGTFSPMYYQTTNDSYVVDLVYQGLLKYNKKGELVADLAKSLPEMSEDGKTMTFKLKKGIQFSDGSKFTSKDVQTTFTVMADPSYTGRFANNVDFLDGYSEYHDADASSFTGVETPDNYTVVFHLDKPRIDAVSTLGTQKICSSEYLNYKKGKTESIEKKNSKPIGTGAYVLKKFEKTSGASLVSNSKFKAKKGQYQISKIMIKKTDTSTEVKELENGTVDYIPDVIEANKIKSAQKNKSLSVDSYPSDRESFIIFNSYEGACSDVAVRKAIGYGFNAQEYIDNYYQIDGMAYKPGTFGNPVSLNNGKMIRNEEKVDGVTYYDYDVEKANQILEDAGYTLADDGYRYKDGEKLTIRFLANKDKDSLDSLIPVLQKCLNAIGIDFKANTVEFNTVINTVQDDAQTDSWDATYLGFSYGSPDDTGINFILRTGATNNFGRLSDEQLDTYLDAGMYTSDNEVSKENYHNALVHQSELCGYLPVDSTKTYCLRNKNIKGMHTTSIYNWAQSIATAYILTYSHH</sequence>
<dbReference type="PANTHER" id="PTHR30290">
    <property type="entry name" value="PERIPLASMIC BINDING COMPONENT OF ABC TRANSPORTER"/>
    <property type="match status" value="1"/>
</dbReference>
<dbReference type="GO" id="GO:0015833">
    <property type="term" value="P:peptide transport"/>
    <property type="evidence" value="ECO:0007669"/>
    <property type="project" value="TreeGrafter"/>
</dbReference>
<dbReference type="SUPFAM" id="SSF53850">
    <property type="entry name" value="Periplasmic binding protein-like II"/>
    <property type="match status" value="1"/>
</dbReference>
<dbReference type="GO" id="GO:0043190">
    <property type="term" value="C:ATP-binding cassette (ABC) transporter complex"/>
    <property type="evidence" value="ECO:0007669"/>
    <property type="project" value="InterPro"/>
</dbReference>
<feature type="chain" id="PRO_5027053427" evidence="1">
    <location>
        <begin position="22"/>
        <end position="555"/>
    </location>
</feature>
<dbReference type="PIRSF" id="PIRSF002741">
    <property type="entry name" value="MppA"/>
    <property type="match status" value="1"/>
</dbReference>
<evidence type="ECO:0000313" key="3">
    <source>
        <dbReference type="EMBL" id="MSS57237.1"/>
    </source>
</evidence>
<dbReference type="Gene3D" id="3.40.190.10">
    <property type="entry name" value="Periplasmic binding protein-like II"/>
    <property type="match status" value="1"/>
</dbReference>
<dbReference type="InterPro" id="IPR000914">
    <property type="entry name" value="SBP_5_dom"/>
</dbReference>
<dbReference type="CDD" id="cd00995">
    <property type="entry name" value="PBP2_NikA_DppA_OppA_like"/>
    <property type="match status" value="1"/>
</dbReference>
<dbReference type="GO" id="GO:0042597">
    <property type="term" value="C:periplasmic space"/>
    <property type="evidence" value="ECO:0007669"/>
    <property type="project" value="UniProtKB-ARBA"/>
</dbReference>
<dbReference type="EMBL" id="VUMR01000099">
    <property type="protein sequence ID" value="MSS57237.1"/>
    <property type="molecule type" value="Genomic_DNA"/>
</dbReference>
<gene>
    <name evidence="3" type="ORF">FYJ55_10340</name>
</gene>
<dbReference type="RefSeq" id="WP_154556766.1">
    <property type="nucleotide sequence ID" value="NZ_VUMR01000099.1"/>
</dbReference>
<dbReference type="Proteomes" id="UP000434241">
    <property type="component" value="Unassembled WGS sequence"/>
</dbReference>
<dbReference type="GeneID" id="93159680"/>
<comment type="caution">
    <text evidence="3">The sequence shown here is derived from an EMBL/GenBank/DDBJ whole genome shotgun (WGS) entry which is preliminary data.</text>
</comment>
<evidence type="ECO:0000259" key="2">
    <source>
        <dbReference type="Pfam" id="PF00496"/>
    </source>
</evidence>
<evidence type="ECO:0000313" key="4">
    <source>
        <dbReference type="Proteomes" id="UP000434241"/>
    </source>
</evidence>
<name>A0A6N7VHN5_9FIRM</name>
<evidence type="ECO:0000256" key="1">
    <source>
        <dbReference type="SAM" id="SignalP"/>
    </source>
</evidence>
<feature type="domain" description="Solute-binding protein family 5" evidence="2">
    <location>
        <begin position="69"/>
        <end position="461"/>
    </location>
</feature>
<protein>
    <submittedName>
        <fullName evidence="3">ABC transporter substrate-binding protein</fullName>
    </submittedName>
</protein>
<dbReference type="GO" id="GO:1904680">
    <property type="term" value="F:peptide transmembrane transporter activity"/>
    <property type="evidence" value="ECO:0007669"/>
    <property type="project" value="TreeGrafter"/>
</dbReference>
<proteinExistence type="predicted"/>
<accession>A0A6N7VHN5</accession>
<dbReference type="InterPro" id="IPR030678">
    <property type="entry name" value="Peptide/Ni-bd"/>
</dbReference>
<dbReference type="Gene3D" id="3.10.105.10">
    <property type="entry name" value="Dipeptide-binding Protein, Domain 3"/>
    <property type="match status" value="1"/>
</dbReference>
<dbReference type="PROSITE" id="PS51257">
    <property type="entry name" value="PROKAR_LIPOPROTEIN"/>
    <property type="match status" value="1"/>
</dbReference>
<dbReference type="InterPro" id="IPR039424">
    <property type="entry name" value="SBP_5"/>
</dbReference>
<dbReference type="AlphaFoldDB" id="A0A6N7VHN5"/>
<keyword evidence="1" id="KW-0732">Signal</keyword>
<organism evidence="3 4">
    <name type="scientific">Holdemanella porci</name>
    <dbReference type="NCBI Taxonomy" id="2652276"/>
    <lineage>
        <taxon>Bacteria</taxon>
        <taxon>Bacillati</taxon>
        <taxon>Bacillota</taxon>
        <taxon>Erysipelotrichia</taxon>
        <taxon>Erysipelotrichales</taxon>
        <taxon>Erysipelotrichaceae</taxon>
        <taxon>Holdemanella</taxon>
    </lineage>
</organism>
<keyword evidence="4" id="KW-1185">Reference proteome</keyword>
<dbReference type="Pfam" id="PF00496">
    <property type="entry name" value="SBP_bac_5"/>
    <property type="match status" value="1"/>
</dbReference>
<feature type="signal peptide" evidence="1">
    <location>
        <begin position="1"/>
        <end position="21"/>
    </location>
</feature>
<reference evidence="3 4" key="1">
    <citation type="submission" date="2019-08" db="EMBL/GenBank/DDBJ databases">
        <title>In-depth cultivation of the pig gut microbiome towards novel bacterial diversity and tailored functional studies.</title>
        <authorList>
            <person name="Wylensek D."/>
            <person name="Hitch T.C.A."/>
            <person name="Clavel T."/>
        </authorList>
    </citation>
    <scope>NUCLEOTIDE SEQUENCE [LARGE SCALE GENOMIC DNA]</scope>
    <source>
        <strain evidence="3 4">LKV-472-APC-3</strain>
    </source>
</reference>